<comment type="similarity">
    <text evidence="3 10">Belongs to the class II aldolase/RraA-like family.</text>
</comment>
<evidence type="ECO:0000256" key="5">
    <source>
        <dbReference type="ARBA" id="ARBA00022723"/>
    </source>
</evidence>
<proteinExistence type="inferred from homology"/>
<keyword evidence="9" id="KW-0460">Magnesium</keyword>
<sequence length="161" mass="17195">MKTADLCDQFLDKLQVCELPFQSYGGKRMFSGPIATVDVFEDNVLVREALETVLPGTVLVVDGKGSRRVALLGDRLAQIACDRGLAGVIIHGCIRDSAEIGRMPLGVMAIGTCPVKSKKEGKGLRDVTLEFGGVRWEPGAYVYADADGVVVANKDLLAKNG</sequence>
<evidence type="ECO:0000256" key="2">
    <source>
        <dbReference type="ARBA" id="ARBA00001968"/>
    </source>
</evidence>
<reference evidence="11 12" key="1">
    <citation type="submission" date="2015-01" db="EMBL/GenBank/DDBJ databases">
        <authorList>
            <person name="Filippidou S."/>
            <person name="Jeanneret N."/>
            <person name="Russel-Delif L."/>
            <person name="Junier T."/>
            <person name="Wunderlin T."/>
            <person name="Molina V."/>
            <person name="Johnson S.L."/>
            <person name="Davenport K.W."/>
            <person name="Chain P.S."/>
            <person name="Dorador C."/>
            <person name="Junier P."/>
        </authorList>
    </citation>
    <scope>NUCLEOTIDE SEQUENCE [LARGE SCALE GENOMIC DNA]</scope>
    <source>
        <strain evidence="11 12">Et7/4</strain>
    </source>
</reference>
<dbReference type="InterPro" id="IPR036704">
    <property type="entry name" value="RraA/RraA-like_sf"/>
</dbReference>
<comment type="cofactor">
    <cofactor evidence="9">
        <name>Mg(2+)</name>
        <dbReference type="ChEBI" id="CHEBI:18420"/>
    </cofactor>
</comment>
<dbReference type="AlphaFoldDB" id="A0A0D8BV94"/>
<evidence type="ECO:0000256" key="6">
    <source>
        <dbReference type="ARBA" id="ARBA00023239"/>
    </source>
</evidence>
<evidence type="ECO:0000256" key="4">
    <source>
        <dbReference type="ARBA" id="ARBA00011233"/>
    </source>
</evidence>
<evidence type="ECO:0000256" key="9">
    <source>
        <dbReference type="PIRSR" id="PIRSR605493-1"/>
    </source>
</evidence>
<comment type="caution">
    <text evidence="11">The sequence shown here is derived from an EMBL/GenBank/DDBJ whole genome shotgun (WGS) entry which is preliminary data.</text>
</comment>
<dbReference type="EMBL" id="JYBP01000003">
    <property type="protein sequence ID" value="KJE28106.1"/>
    <property type="molecule type" value="Genomic_DNA"/>
</dbReference>
<keyword evidence="5 9" id="KW-0479">Metal-binding</keyword>
<evidence type="ECO:0000256" key="3">
    <source>
        <dbReference type="ARBA" id="ARBA00008621"/>
    </source>
</evidence>
<evidence type="ECO:0000256" key="7">
    <source>
        <dbReference type="ARBA" id="ARBA00025046"/>
    </source>
</evidence>
<dbReference type="Proteomes" id="UP000032522">
    <property type="component" value="Unassembled WGS sequence"/>
</dbReference>
<dbReference type="PATRIC" id="fig|1462.6.peg.1572"/>
<accession>A0A0D8BV94</accession>
<comment type="subunit">
    <text evidence="4 10">Homotrimer.</text>
</comment>
<feature type="binding site" evidence="9">
    <location>
        <position position="96"/>
    </location>
    <ligand>
        <name>Mg(2+)</name>
        <dbReference type="ChEBI" id="CHEBI:18420"/>
    </ligand>
</feature>
<comment type="cofactor">
    <cofactor evidence="2 10">
        <name>a divalent metal cation</name>
        <dbReference type="ChEBI" id="CHEBI:60240"/>
    </cofactor>
</comment>
<dbReference type="InterPro" id="IPR005493">
    <property type="entry name" value="RraA/RraA-like"/>
</dbReference>
<organism evidence="11 12">
    <name type="scientific">Geobacillus kaustophilus</name>
    <dbReference type="NCBI Taxonomy" id="1462"/>
    <lineage>
        <taxon>Bacteria</taxon>
        <taxon>Bacillati</taxon>
        <taxon>Bacillota</taxon>
        <taxon>Bacilli</taxon>
        <taxon>Bacillales</taxon>
        <taxon>Anoxybacillaceae</taxon>
        <taxon>Geobacillus</taxon>
        <taxon>Geobacillus thermoleovorans group</taxon>
    </lineage>
</organism>
<dbReference type="EC" id="4.1.3.17" evidence="10"/>
<dbReference type="GO" id="GO:0032259">
    <property type="term" value="P:methylation"/>
    <property type="evidence" value="ECO:0007669"/>
    <property type="project" value="UniProtKB-KW"/>
</dbReference>
<dbReference type="GO" id="GO:0008948">
    <property type="term" value="F:oxaloacetate decarboxylase activity"/>
    <property type="evidence" value="ECO:0007669"/>
    <property type="project" value="UniProtKB-EC"/>
</dbReference>
<feature type="binding site" evidence="9">
    <location>
        <begin position="73"/>
        <end position="76"/>
    </location>
    <ligand>
        <name>substrate</name>
    </ligand>
</feature>
<keyword evidence="6 10" id="KW-0456">Lyase</keyword>
<dbReference type="CDD" id="cd16841">
    <property type="entry name" value="RraA_family"/>
    <property type="match status" value="1"/>
</dbReference>
<evidence type="ECO:0000313" key="11">
    <source>
        <dbReference type="EMBL" id="KJE28106.1"/>
    </source>
</evidence>
<comment type="catalytic activity">
    <reaction evidence="1 10">
        <text>4-hydroxy-4-methyl-2-oxoglutarate = 2 pyruvate</text>
        <dbReference type="Rhea" id="RHEA:22748"/>
        <dbReference type="ChEBI" id="CHEBI:15361"/>
        <dbReference type="ChEBI" id="CHEBI:58276"/>
        <dbReference type="EC" id="4.1.3.17"/>
    </reaction>
</comment>
<dbReference type="Pfam" id="PF03737">
    <property type="entry name" value="RraA-like"/>
    <property type="match status" value="1"/>
</dbReference>
<dbReference type="PANTHER" id="PTHR33254:SF4">
    <property type="entry name" value="4-HYDROXY-4-METHYL-2-OXOGLUTARATE ALDOLASE 3-RELATED"/>
    <property type="match status" value="1"/>
</dbReference>
<feature type="binding site" evidence="9">
    <location>
        <position position="95"/>
    </location>
    <ligand>
        <name>substrate</name>
    </ligand>
</feature>
<keyword evidence="11" id="KW-0489">Methyltransferase</keyword>
<evidence type="ECO:0000313" key="12">
    <source>
        <dbReference type="Proteomes" id="UP000032522"/>
    </source>
</evidence>
<comment type="function">
    <text evidence="7 10">Catalyzes the aldol cleavage of 4-hydroxy-4-methyl-2-oxoglutarate (HMG) into 2 molecules of pyruvate. Also contains a secondary oxaloacetate (OAA) decarboxylase activity due to the common pyruvate enolate transition state formed following C-C bond cleavage in the retro-aldol and decarboxylation reactions.</text>
</comment>
<keyword evidence="11" id="KW-0808">Transferase</keyword>
<name>A0A0D8BV94_GEOKU</name>
<dbReference type="EC" id="4.1.1.112" evidence="10"/>
<dbReference type="NCBIfam" id="NF006875">
    <property type="entry name" value="PRK09372.1"/>
    <property type="match status" value="1"/>
</dbReference>
<dbReference type="GO" id="GO:0051252">
    <property type="term" value="P:regulation of RNA metabolic process"/>
    <property type="evidence" value="ECO:0007669"/>
    <property type="project" value="InterPro"/>
</dbReference>
<dbReference type="NCBIfam" id="TIGR01935">
    <property type="entry name" value="NOT-MenG"/>
    <property type="match status" value="1"/>
</dbReference>
<gene>
    <name evidence="11" type="ORF">LG52_1376</name>
</gene>
<evidence type="ECO:0000256" key="8">
    <source>
        <dbReference type="ARBA" id="ARBA00047973"/>
    </source>
</evidence>
<dbReference type="GO" id="GO:0008168">
    <property type="term" value="F:methyltransferase activity"/>
    <property type="evidence" value="ECO:0007669"/>
    <property type="project" value="UniProtKB-KW"/>
</dbReference>
<dbReference type="InterPro" id="IPR010203">
    <property type="entry name" value="RraA"/>
</dbReference>
<dbReference type="GO" id="GO:0046872">
    <property type="term" value="F:metal ion binding"/>
    <property type="evidence" value="ECO:0007669"/>
    <property type="project" value="UniProtKB-KW"/>
</dbReference>
<evidence type="ECO:0000256" key="10">
    <source>
        <dbReference type="RuleBase" id="RU004338"/>
    </source>
</evidence>
<dbReference type="PANTHER" id="PTHR33254">
    <property type="entry name" value="4-HYDROXY-4-METHYL-2-OXOGLUTARATE ALDOLASE 3-RELATED"/>
    <property type="match status" value="1"/>
</dbReference>
<dbReference type="GO" id="GO:0008428">
    <property type="term" value="F:ribonuclease inhibitor activity"/>
    <property type="evidence" value="ECO:0007669"/>
    <property type="project" value="InterPro"/>
</dbReference>
<dbReference type="Gene3D" id="3.50.30.40">
    <property type="entry name" value="Ribonuclease E inhibitor RraA/RraA-like"/>
    <property type="match status" value="1"/>
</dbReference>
<evidence type="ECO:0000256" key="1">
    <source>
        <dbReference type="ARBA" id="ARBA00001342"/>
    </source>
</evidence>
<dbReference type="SUPFAM" id="SSF89562">
    <property type="entry name" value="RraA-like"/>
    <property type="match status" value="1"/>
</dbReference>
<protein>
    <recommendedName>
        <fullName evidence="10">4-hydroxy-4-methyl-2-oxoglutarate aldolase</fullName>
        <shortName evidence="10">HMG aldolase</shortName>
        <ecNumber evidence="10">4.1.1.112</ecNumber>
        <ecNumber evidence="10">4.1.3.17</ecNumber>
    </recommendedName>
    <alternativeName>
        <fullName evidence="10">Oxaloacetate decarboxylase</fullName>
    </alternativeName>
</protein>
<comment type="catalytic activity">
    <reaction evidence="8 10">
        <text>oxaloacetate + H(+) = pyruvate + CO2</text>
        <dbReference type="Rhea" id="RHEA:15641"/>
        <dbReference type="ChEBI" id="CHEBI:15361"/>
        <dbReference type="ChEBI" id="CHEBI:15378"/>
        <dbReference type="ChEBI" id="CHEBI:16452"/>
        <dbReference type="ChEBI" id="CHEBI:16526"/>
        <dbReference type="EC" id="4.1.1.112"/>
    </reaction>
</comment>
<dbReference type="GO" id="GO:0047443">
    <property type="term" value="F:4-hydroxy-4-methyl-2-oxoglutarate aldolase activity"/>
    <property type="evidence" value="ECO:0007669"/>
    <property type="project" value="UniProtKB-EC"/>
</dbReference>
<dbReference type="OrthoDB" id="9784786at2"/>
<dbReference type="RefSeq" id="WP_044733137.1">
    <property type="nucleotide sequence ID" value="NZ_JYBP01000003.1"/>
</dbReference>